<evidence type="ECO:0000313" key="5">
    <source>
        <dbReference type="Proteomes" id="UP001583172"/>
    </source>
</evidence>
<protein>
    <recommendedName>
        <fullName evidence="3">Azaphilone pigments biosynthesis cluster protein L N-terminal domain-containing protein</fullName>
    </recommendedName>
</protein>
<feature type="domain" description="Azaphilone pigments biosynthesis cluster protein L N-terminal" evidence="3">
    <location>
        <begin position="2"/>
        <end position="151"/>
    </location>
</feature>
<dbReference type="InterPro" id="IPR031348">
    <property type="entry name" value="PigL_N"/>
</dbReference>
<proteinExistence type="predicted"/>
<dbReference type="Proteomes" id="UP001583172">
    <property type="component" value="Unassembled WGS sequence"/>
</dbReference>
<evidence type="ECO:0000256" key="1">
    <source>
        <dbReference type="SAM" id="Coils"/>
    </source>
</evidence>
<organism evidence="4 5">
    <name type="scientific">Humicola insolens</name>
    <name type="common">Soft-rot fungus</name>
    <dbReference type="NCBI Taxonomy" id="85995"/>
    <lineage>
        <taxon>Eukaryota</taxon>
        <taxon>Fungi</taxon>
        <taxon>Dikarya</taxon>
        <taxon>Ascomycota</taxon>
        <taxon>Pezizomycotina</taxon>
        <taxon>Sordariomycetes</taxon>
        <taxon>Sordariomycetidae</taxon>
        <taxon>Sordariales</taxon>
        <taxon>Chaetomiaceae</taxon>
        <taxon>Mycothermus</taxon>
    </lineage>
</organism>
<evidence type="ECO:0000256" key="2">
    <source>
        <dbReference type="SAM" id="MobiDB-lite"/>
    </source>
</evidence>
<evidence type="ECO:0000313" key="4">
    <source>
        <dbReference type="EMBL" id="KAL1839511.1"/>
    </source>
</evidence>
<name>A0ABR3VCN9_HUMIN</name>
<dbReference type="EMBL" id="JAZGSY010000153">
    <property type="protein sequence ID" value="KAL1839511.1"/>
    <property type="molecule type" value="Genomic_DNA"/>
</dbReference>
<keyword evidence="5" id="KW-1185">Reference proteome</keyword>
<reference evidence="4 5" key="1">
    <citation type="journal article" date="2024" name="Commun. Biol.">
        <title>Comparative genomic analysis of thermophilic fungi reveals convergent evolutionary adaptations and gene losses.</title>
        <authorList>
            <person name="Steindorff A.S."/>
            <person name="Aguilar-Pontes M.V."/>
            <person name="Robinson A.J."/>
            <person name="Andreopoulos B."/>
            <person name="LaButti K."/>
            <person name="Kuo A."/>
            <person name="Mondo S."/>
            <person name="Riley R."/>
            <person name="Otillar R."/>
            <person name="Haridas S."/>
            <person name="Lipzen A."/>
            <person name="Grimwood J."/>
            <person name="Schmutz J."/>
            <person name="Clum A."/>
            <person name="Reid I.D."/>
            <person name="Moisan M.C."/>
            <person name="Butler G."/>
            <person name="Nguyen T.T.M."/>
            <person name="Dewar K."/>
            <person name="Conant G."/>
            <person name="Drula E."/>
            <person name="Henrissat B."/>
            <person name="Hansel C."/>
            <person name="Singer S."/>
            <person name="Hutchinson M.I."/>
            <person name="de Vries R.P."/>
            <person name="Natvig D.O."/>
            <person name="Powell A.J."/>
            <person name="Tsang A."/>
            <person name="Grigoriev I.V."/>
        </authorList>
    </citation>
    <scope>NUCLEOTIDE SEQUENCE [LARGE SCALE GENOMIC DNA]</scope>
    <source>
        <strain evidence="4 5">CBS 620.91</strain>
    </source>
</reference>
<feature type="region of interest" description="Disordered" evidence="2">
    <location>
        <begin position="204"/>
        <end position="280"/>
    </location>
</feature>
<dbReference type="Pfam" id="PF17111">
    <property type="entry name" value="PigL_N"/>
    <property type="match status" value="1"/>
</dbReference>
<gene>
    <name evidence="4" type="ORF">VTJ49DRAFT_1449</name>
</gene>
<sequence>MADPLSIASGVVGILSTVQTLLSDFDNIINAPKTLQSLKTRLKQLDQALASLQSVKDEEWQSLGDSVVAQSRTALESCEKTCNQLRTTLDRWTRRTGKGELKLLDRFLFGYFRQPQVKSINDELSQALAEITALAATANLKSSFQQRDDLKPVILAHQSAMASTVLTDQTNSVEDTVPAWLRNTDVSDETKQLVTYRPSEIIDPADRSTSTRQTMSDAPQSGQFLTPVTRNHFGDGNEGAQVGTHHGHIEAVIPSTRTDRGAPREESPEATPTQAKGDDLNLQFPLPGTTNYFGAGNRGGQIGDHYGRIDLVRGDRGASPEETPDEAPDDRPTTVNAPRRVLKHQAPASRVINNFGRDNEGLQIGTSYGKLVFGRR</sequence>
<feature type="region of interest" description="Disordered" evidence="2">
    <location>
        <begin position="312"/>
        <end position="335"/>
    </location>
</feature>
<accession>A0ABR3VCN9</accession>
<feature type="coiled-coil region" evidence="1">
    <location>
        <begin position="35"/>
        <end position="95"/>
    </location>
</feature>
<comment type="caution">
    <text evidence="4">The sequence shown here is derived from an EMBL/GenBank/DDBJ whole genome shotgun (WGS) entry which is preliminary data.</text>
</comment>
<feature type="compositionally biased region" description="Polar residues" evidence="2">
    <location>
        <begin position="207"/>
        <end position="229"/>
    </location>
</feature>
<keyword evidence="1" id="KW-0175">Coiled coil</keyword>
<feature type="compositionally biased region" description="Basic and acidic residues" evidence="2">
    <location>
        <begin position="257"/>
        <end position="267"/>
    </location>
</feature>
<evidence type="ECO:0000259" key="3">
    <source>
        <dbReference type="Pfam" id="PF17111"/>
    </source>
</evidence>